<comment type="similarity">
    <text evidence="2">Belongs to the shikimate kinase family.</text>
</comment>
<dbReference type="CDD" id="cd00464">
    <property type="entry name" value="SK"/>
    <property type="match status" value="1"/>
</dbReference>
<dbReference type="Gene3D" id="3.40.50.300">
    <property type="entry name" value="P-loop containing nucleotide triphosphate hydrolases"/>
    <property type="match status" value="1"/>
</dbReference>
<comment type="pathway">
    <text evidence="1">Metabolic intermediate biosynthesis; chorismate biosynthesis; chorismate from D-erythrose 4-phosphate and phosphoenolpyruvate: step 5/7.</text>
</comment>
<gene>
    <name evidence="11" type="ORF">UFOPK2373_00518</name>
</gene>
<keyword evidence="5" id="KW-0808">Transferase</keyword>
<keyword evidence="8" id="KW-0067">ATP-binding</keyword>
<dbReference type="GO" id="GO:0009423">
    <property type="term" value="P:chorismate biosynthetic process"/>
    <property type="evidence" value="ECO:0007669"/>
    <property type="project" value="UniProtKB-UniPathway"/>
</dbReference>
<name>A0A6J6NLN9_9ZZZZ</name>
<evidence type="ECO:0000256" key="9">
    <source>
        <dbReference type="ARBA" id="ARBA00023141"/>
    </source>
</evidence>
<dbReference type="GO" id="GO:0009073">
    <property type="term" value="P:aromatic amino acid family biosynthetic process"/>
    <property type="evidence" value="ECO:0007669"/>
    <property type="project" value="UniProtKB-KW"/>
</dbReference>
<evidence type="ECO:0000256" key="8">
    <source>
        <dbReference type="ARBA" id="ARBA00022840"/>
    </source>
</evidence>
<dbReference type="InterPro" id="IPR027417">
    <property type="entry name" value="P-loop_NTPase"/>
</dbReference>
<dbReference type="SUPFAM" id="SSF52540">
    <property type="entry name" value="P-loop containing nucleoside triphosphate hydrolases"/>
    <property type="match status" value="1"/>
</dbReference>
<dbReference type="AlphaFoldDB" id="A0A6J6NLN9"/>
<dbReference type="HAMAP" id="MF_00109">
    <property type="entry name" value="Shikimate_kinase"/>
    <property type="match status" value="1"/>
</dbReference>
<keyword evidence="9" id="KW-0057">Aromatic amino acid biosynthesis</keyword>
<dbReference type="GO" id="GO:0005524">
    <property type="term" value="F:ATP binding"/>
    <property type="evidence" value="ECO:0007669"/>
    <property type="project" value="UniProtKB-KW"/>
</dbReference>
<sequence>MGVGKTTIGKKLAKRLGLSFVDTDVLVTKSHGPIPEIFASKGEATFRAYEEEAVAHALSEVQVIATGGGAVLSGKTQRNLANAIVIYLSTNGKHMKSRLEKGNRPLLKNGMEDWNRIYDERKPLYESICTFEIETSEVGLAQTISNICEKLDSL</sequence>
<dbReference type="UniPathway" id="UPA00053">
    <property type="reaction ID" value="UER00088"/>
</dbReference>
<evidence type="ECO:0000256" key="5">
    <source>
        <dbReference type="ARBA" id="ARBA00022679"/>
    </source>
</evidence>
<evidence type="ECO:0000256" key="3">
    <source>
        <dbReference type="ARBA" id="ARBA00012154"/>
    </source>
</evidence>
<dbReference type="EMBL" id="CAEZXL010000070">
    <property type="protein sequence ID" value="CAB4685654.1"/>
    <property type="molecule type" value="Genomic_DNA"/>
</dbReference>
<dbReference type="InterPro" id="IPR031322">
    <property type="entry name" value="Shikimate/glucono_kinase"/>
</dbReference>
<keyword evidence="7" id="KW-0418">Kinase</keyword>
<reference evidence="11" key="1">
    <citation type="submission" date="2020-05" db="EMBL/GenBank/DDBJ databases">
        <authorList>
            <person name="Chiriac C."/>
            <person name="Salcher M."/>
            <person name="Ghai R."/>
            <person name="Kavagutti S V."/>
        </authorList>
    </citation>
    <scope>NUCLEOTIDE SEQUENCE</scope>
</reference>
<accession>A0A6J6NLN9</accession>
<evidence type="ECO:0000256" key="1">
    <source>
        <dbReference type="ARBA" id="ARBA00004842"/>
    </source>
</evidence>
<dbReference type="PROSITE" id="PS01128">
    <property type="entry name" value="SHIKIMATE_KINASE"/>
    <property type="match status" value="1"/>
</dbReference>
<dbReference type="PANTHER" id="PTHR21087">
    <property type="entry name" value="SHIKIMATE KINASE"/>
    <property type="match status" value="1"/>
</dbReference>
<dbReference type="PANTHER" id="PTHR21087:SF16">
    <property type="entry name" value="SHIKIMATE KINASE 1, CHLOROPLASTIC"/>
    <property type="match status" value="1"/>
</dbReference>
<evidence type="ECO:0000313" key="11">
    <source>
        <dbReference type="EMBL" id="CAB4685654.1"/>
    </source>
</evidence>
<organism evidence="11">
    <name type="scientific">freshwater metagenome</name>
    <dbReference type="NCBI Taxonomy" id="449393"/>
    <lineage>
        <taxon>unclassified sequences</taxon>
        <taxon>metagenomes</taxon>
        <taxon>ecological metagenomes</taxon>
    </lineage>
</organism>
<dbReference type="EC" id="2.7.1.71" evidence="3"/>
<keyword evidence="6" id="KW-0547">Nucleotide-binding</keyword>
<comment type="catalytic activity">
    <reaction evidence="10">
        <text>shikimate + ATP = 3-phosphoshikimate + ADP + H(+)</text>
        <dbReference type="Rhea" id="RHEA:13121"/>
        <dbReference type="ChEBI" id="CHEBI:15378"/>
        <dbReference type="ChEBI" id="CHEBI:30616"/>
        <dbReference type="ChEBI" id="CHEBI:36208"/>
        <dbReference type="ChEBI" id="CHEBI:145989"/>
        <dbReference type="ChEBI" id="CHEBI:456216"/>
        <dbReference type="EC" id="2.7.1.71"/>
    </reaction>
</comment>
<dbReference type="Pfam" id="PF01202">
    <property type="entry name" value="SKI"/>
    <property type="match status" value="1"/>
</dbReference>
<dbReference type="PRINTS" id="PR01100">
    <property type="entry name" value="SHIKIMTKNASE"/>
</dbReference>
<dbReference type="GO" id="GO:0005829">
    <property type="term" value="C:cytosol"/>
    <property type="evidence" value="ECO:0007669"/>
    <property type="project" value="TreeGrafter"/>
</dbReference>
<dbReference type="GO" id="GO:0004765">
    <property type="term" value="F:shikimate kinase activity"/>
    <property type="evidence" value="ECO:0007669"/>
    <property type="project" value="UniProtKB-EC"/>
</dbReference>
<protein>
    <recommendedName>
        <fullName evidence="3">shikimate kinase</fullName>
        <ecNumber evidence="3">2.7.1.71</ecNumber>
    </recommendedName>
</protein>
<keyword evidence="4" id="KW-0028">Amino-acid biosynthesis</keyword>
<evidence type="ECO:0000256" key="10">
    <source>
        <dbReference type="ARBA" id="ARBA00048567"/>
    </source>
</evidence>
<evidence type="ECO:0000256" key="6">
    <source>
        <dbReference type="ARBA" id="ARBA00022741"/>
    </source>
</evidence>
<dbReference type="GO" id="GO:0008652">
    <property type="term" value="P:amino acid biosynthetic process"/>
    <property type="evidence" value="ECO:0007669"/>
    <property type="project" value="UniProtKB-KW"/>
</dbReference>
<proteinExistence type="inferred from homology"/>
<evidence type="ECO:0000256" key="7">
    <source>
        <dbReference type="ARBA" id="ARBA00022777"/>
    </source>
</evidence>
<evidence type="ECO:0000256" key="4">
    <source>
        <dbReference type="ARBA" id="ARBA00022605"/>
    </source>
</evidence>
<dbReference type="InterPro" id="IPR000623">
    <property type="entry name" value="Shikimate_kinase/TSH1"/>
</dbReference>
<dbReference type="InterPro" id="IPR023000">
    <property type="entry name" value="Shikimate_kinase_CS"/>
</dbReference>
<evidence type="ECO:0000256" key="2">
    <source>
        <dbReference type="ARBA" id="ARBA00006997"/>
    </source>
</evidence>